<dbReference type="AlphaFoldDB" id="A0A9Q1IHG0"/>
<reference evidence="3" key="1">
    <citation type="journal article" date="2023" name="Science">
        <title>Genome structures resolve the early diversification of teleost fishes.</title>
        <authorList>
            <person name="Parey E."/>
            <person name="Louis A."/>
            <person name="Montfort J."/>
            <person name="Bouchez O."/>
            <person name="Roques C."/>
            <person name="Iampietro C."/>
            <person name="Lluch J."/>
            <person name="Castinel A."/>
            <person name="Donnadieu C."/>
            <person name="Desvignes T."/>
            <person name="Floi Bucao C."/>
            <person name="Jouanno E."/>
            <person name="Wen M."/>
            <person name="Mejri S."/>
            <person name="Dirks R."/>
            <person name="Jansen H."/>
            <person name="Henkel C."/>
            <person name="Chen W.J."/>
            <person name="Zahm M."/>
            <person name="Cabau C."/>
            <person name="Klopp C."/>
            <person name="Thompson A.W."/>
            <person name="Robinson-Rechavi M."/>
            <person name="Braasch I."/>
            <person name="Lecointre G."/>
            <person name="Bobe J."/>
            <person name="Postlethwait J.H."/>
            <person name="Berthelot C."/>
            <person name="Roest Crollius H."/>
            <person name="Guiguen Y."/>
        </authorList>
    </citation>
    <scope>NUCLEOTIDE SEQUENCE</scope>
    <source>
        <strain evidence="3">WJC10195</strain>
    </source>
</reference>
<evidence type="ECO:0000256" key="1">
    <source>
        <dbReference type="SAM" id="Coils"/>
    </source>
</evidence>
<feature type="coiled-coil region" evidence="1">
    <location>
        <begin position="187"/>
        <end position="219"/>
    </location>
</feature>
<dbReference type="SUPFAM" id="SSF48726">
    <property type="entry name" value="Immunoglobulin"/>
    <property type="match status" value="1"/>
</dbReference>
<protein>
    <submittedName>
        <fullName evidence="3">Uncharacterized protein</fullName>
    </submittedName>
</protein>
<dbReference type="OrthoDB" id="8920197at2759"/>
<organism evidence="3 4">
    <name type="scientific">Synaphobranchus kaupii</name>
    <name type="common">Kaup's arrowtooth eel</name>
    <dbReference type="NCBI Taxonomy" id="118154"/>
    <lineage>
        <taxon>Eukaryota</taxon>
        <taxon>Metazoa</taxon>
        <taxon>Chordata</taxon>
        <taxon>Craniata</taxon>
        <taxon>Vertebrata</taxon>
        <taxon>Euteleostomi</taxon>
        <taxon>Actinopterygii</taxon>
        <taxon>Neopterygii</taxon>
        <taxon>Teleostei</taxon>
        <taxon>Anguilliformes</taxon>
        <taxon>Synaphobranchidae</taxon>
        <taxon>Synaphobranchus</taxon>
    </lineage>
</organism>
<dbReference type="PANTHER" id="PTHR46888:SF13">
    <property type="entry name" value="RIBONUCLEASE H"/>
    <property type="match status" value="1"/>
</dbReference>
<gene>
    <name evidence="3" type="ORF">SKAU_G00343070</name>
</gene>
<keyword evidence="4" id="KW-1185">Reference proteome</keyword>
<evidence type="ECO:0000313" key="3">
    <source>
        <dbReference type="EMBL" id="KAJ8339674.1"/>
    </source>
</evidence>
<dbReference type="Proteomes" id="UP001152622">
    <property type="component" value="Chromosome 16"/>
</dbReference>
<name>A0A9Q1IHG0_SYNKA</name>
<dbReference type="InterPro" id="IPR036179">
    <property type="entry name" value="Ig-like_dom_sf"/>
</dbReference>
<proteinExistence type="predicted"/>
<feature type="region of interest" description="Disordered" evidence="2">
    <location>
        <begin position="142"/>
        <end position="171"/>
    </location>
</feature>
<dbReference type="Gene3D" id="2.60.40.10">
    <property type="entry name" value="Immunoglobulins"/>
    <property type="match status" value="1"/>
</dbReference>
<sequence length="488" mass="54599">MSVLAQGIPVWCGNSSAADEKALKRVINTAQKITSTHLPALEDIYSSRCLQKASHISNDPTQPAHLSFVLLPSGKSYSLQVTMATATASNSIPNAIRMILILRSEGFNSSKRSLKKKIRSVVWDRLVELGIFVLPDVQPELEQGGAASSETPLIEEKEERPQPVTLPRFESLSPASSESVVGARLKIRLARLHLEQEANEKQEAREAKERAQKRELEHKLAIRTLEIEAETKLKLRKLELENAATQTPTSSRHAPLSEHYDVRRHVALPQFRETEVDAYFNTFERLATALNWPKDIWTTLLQCKLIGKAQDAVATLSLADSLNYEVVKAAVLRAYELVPEAYRQKFRDYRKALAQSFVEFATEKGTPGLWVDQQEVTGVEGGDVSVQCHYNEPYDRKSWCRAGGSCVEVSSGKSGRTDIKDVSSKKVYIVTMRELNRKDTGCNPIFSFYHTLHIPSGSLSNHTSNSQQAFNLKADISLNTSLIFCRKY</sequence>
<evidence type="ECO:0000313" key="4">
    <source>
        <dbReference type="Proteomes" id="UP001152622"/>
    </source>
</evidence>
<evidence type="ECO:0000256" key="2">
    <source>
        <dbReference type="SAM" id="MobiDB-lite"/>
    </source>
</evidence>
<keyword evidence="1" id="KW-0175">Coiled coil</keyword>
<dbReference type="PANTHER" id="PTHR46888">
    <property type="entry name" value="ZINC KNUCKLE DOMAINCONTAINING PROTEIN-RELATED"/>
    <property type="match status" value="1"/>
</dbReference>
<dbReference type="EMBL" id="JAINUF010000016">
    <property type="protein sequence ID" value="KAJ8339674.1"/>
    <property type="molecule type" value="Genomic_DNA"/>
</dbReference>
<dbReference type="InterPro" id="IPR013783">
    <property type="entry name" value="Ig-like_fold"/>
</dbReference>
<comment type="caution">
    <text evidence="3">The sequence shown here is derived from an EMBL/GenBank/DDBJ whole genome shotgun (WGS) entry which is preliminary data.</text>
</comment>
<accession>A0A9Q1IHG0</accession>